<evidence type="ECO:0000313" key="2">
    <source>
        <dbReference type="Proteomes" id="UP000492821"/>
    </source>
</evidence>
<proteinExistence type="predicted"/>
<organism evidence="2 3">
    <name type="scientific">Panagrellus redivivus</name>
    <name type="common">Microworm</name>
    <dbReference type="NCBI Taxonomy" id="6233"/>
    <lineage>
        <taxon>Eukaryota</taxon>
        <taxon>Metazoa</taxon>
        <taxon>Ecdysozoa</taxon>
        <taxon>Nematoda</taxon>
        <taxon>Chromadorea</taxon>
        <taxon>Rhabditida</taxon>
        <taxon>Tylenchina</taxon>
        <taxon>Panagrolaimomorpha</taxon>
        <taxon>Panagrolaimoidea</taxon>
        <taxon>Panagrolaimidae</taxon>
        <taxon>Panagrellus</taxon>
    </lineage>
</organism>
<accession>A0A7E4ZRB1</accession>
<name>A0A7E4ZRB1_PANRE</name>
<protein>
    <submittedName>
        <fullName evidence="3">Serpentine receptor class gamma</fullName>
    </submittedName>
</protein>
<feature type="region of interest" description="Disordered" evidence="1">
    <location>
        <begin position="67"/>
        <end position="93"/>
    </location>
</feature>
<dbReference type="Proteomes" id="UP000492821">
    <property type="component" value="Unassembled WGS sequence"/>
</dbReference>
<dbReference type="AlphaFoldDB" id="A0A7E4ZRB1"/>
<sequence>MFVFMFSSAVIKLAFNIPGMYTYYVQLMYIQNVILDVTVLGPSWFILWTSKTFREELLSAVTFFKNQDGDDESRSQFQSRTSVHPAGVVRAIK</sequence>
<evidence type="ECO:0000313" key="3">
    <source>
        <dbReference type="WBParaSite" id="Pan_g12818.t1"/>
    </source>
</evidence>
<reference evidence="2" key="1">
    <citation type="journal article" date="2013" name="Genetics">
        <title>The draft genome and transcriptome of Panagrellus redivivus are shaped by the harsh demands of a free-living lifestyle.</title>
        <authorList>
            <person name="Srinivasan J."/>
            <person name="Dillman A.R."/>
            <person name="Macchietto M.G."/>
            <person name="Heikkinen L."/>
            <person name="Lakso M."/>
            <person name="Fracchia K.M."/>
            <person name="Antoshechkin I."/>
            <person name="Mortazavi A."/>
            <person name="Wong G."/>
            <person name="Sternberg P.W."/>
        </authorList>
    </citation>
    <scope>NUCLEOTIDE SEQUENCE [LARGE SCALE GENOMIC DNA]</scope>
    <source>
        <strain evidence="2">MT8872</strain>
    </source>
</reference>
<keyword evidence="2" id="KW-1185">Reference proteome</keyword>
<evidence type="ECO:0000256" key="1">
    <source>
        <dbReference type="SAM" id="MobiDB-lite"/>
    </source>
</evidence>
<dbReference type="WBParaSite" id="Pan_g12818.t1">
    <property type="protein sequence ID" value="Pan_g12818.t1"/>
    <property type="gene ID" value="Pan_g12818"/>
</dbReference>
<reference evidence="3" key="2">
    <citation type="submission" date="2020-10" db="UniProtKB">
        <authorList>
            <consortium name="WormBaseParasite"/>
        </authorList>
    </citation>
    <scope>IDENTIFICATION</scope>
</reference>